<dbReference type="AlphaFoldDB" id="A0A5S9PA52"/>
<accession>A0A5S9PA52</accession>
<dbReference type="GO" id="GO:0005737">
    <property type="term" value="C:cytoplasm"/>
    <property type="evidence" value="ECO:0007669"/>
    <property type="project" value="UniProtKB-SubCell"/>
</dbReference>
<keyword evidence="9" id="KW-0963">Cytoplasm</keyword>
<dbReference type="InterPro" id="IPR018085">
    <property type="entry name" value="Ura-DNA_Glyclase_AS"/>
</dbReference>
<dbReference type="FunFam" id="3.40.470.10:FF:000001">
    <property type="entry name" value="Uracil-DNA glycosylase"/>
    <property type="match status" value="1"/>
</dbReference>
<dbReference type="Proteomes" id="UP000434580">
    <property type="component" value="Unassembled WGS sequence"/>
</dbReference>
<proteinExistence type="inferred from homology"/>
<feature type="domain" description="Uracil-DNA glycosylase-like" evidence="12">
    <location>
        <begin position="75"/>
        <end position="235"/>
    </location>
</feature>
<evidence type="ECO:0000313" key="13">
    <source>
        <dbReference type="EMBL" id="CAA0100419.1"/>
    </source>
</evidence>
<keyword evidence="8 9" id="KW-0234">DNA repair</keyword>
<dbReference type="NCBIfam" id="NF003589">
    <property type="entry name" value="PRK05254.1-2"/>
    <property type="match status" value="1"/>
</dbReference>
<keyword evidence="7 9" id="KW-0378">Hydrolase</keyword>
<evidence type="ECO:0000256" key="4">
    <source>
        <dbReference type="ARBA" id="ARBA00012030"/>
    </source>
</evidence>
<sequence length="249" mass="27711">MLSSNQLLYDLTAMTQVTQTIQGKRSTRIHSSWLPVLQAELDMPYMQKLRDFLQAEKAAGKTIYPKGEHVFAAFDATPLDQVKVVILGQDPYHGDNQAHGLSFSVPPGQRVPPSLVNIYKELHADTGFIIPQHGNLVSWAQQGVLLLNSVLTVEQAKAASHQNRGWEAFTDAVVEALNQHRSGLVFMLWGAYAQRKGKKIDRTRHLVLEAPHPSPLSAHRGFLGCQHFSQANQYLQAQGAAPIHWQLDP</sequence>
<reference evidence="13 14" key="1">
    <citation type="submission" date="2019-11" db="EMBL/GenBank/DDBJ databases">
        <authorList>
            <person name="Holert J."/>
        </authorList>
    </citation>
    <scope>NUCLEOTIDE SEQUENCE [LARGE SCALE GENOMIC DNA]</scope>
    <source>
        <strain evidence="13">BC5_2</strain>
    </source>
</reference>
<evidence type="ECO:0000259" key="12">
    <source>
        <dbReference type="SMART" id="SM00986"/>
    </source>
</evidence>
<evidence type="ECO:0000256" key="3">
    <source>
        <dbReference type="ARBA" id="ARBA00008184"/>
    </source>
</evidence>
<dbReference type="InterPro" id="IPR005122">
    <property type="entry name" value="Uracil-DNA_glycosylase-like"/>
</dbReference>
<dbReference type="EC" id="3.2.2.27" evidence="4 9"/>
<evidence type="ECO:0000256" key="5">
    <source>
        <dbReference type="ARBA" id="ARBA00018429"/>
    </source>
</evidence>
<evidence type="ECO:0000256" key="11">
    <source>
        <dbReference type="RuleBase" id="RU003780"/>
    </source>
</evidence>
<organism evidence="13 14">
    <name type="scientific">BD1-7 clade bacterium</name>
    <dbReference type="NCBI Taxonomy" id="2029982"/>
    <lineage>
        <taxon>Bacteria</taxon>
        <taxon>Pseudomonadati</taxon>
        <taxon>Pseudomonadota</taxon>
        <taxon>Gammaproteobacteria</taxon>
        <taxon>Cellvibrionales</taxon>
        <taxon>Spongiibacteraceae</taxon>
        <taxon>BD1-7 clade</taxon>
    </lineage>
</organism>
<dbReference type="EMBL" id="CACSII010000008">
    <property type="protein sequence ID" value="CAA0100419.1"/>
    <property type="molecule type" value="Genomic_DNA"/>
</dbReference>
<evidence type="ECO:0000313" key="14">
    <source>
        <dbReference type="Proteomes" id="UP000434580"/>
    </source>
</evidence>
<dbReference type="PROSITE" id="PS00130">
    <property type="entry name" value="U_DNA_GLYCOSYLASE"/>
    <property type="match status" value="1"/>
</dbReference>
<dbReference type="CDD" id="cd10027">
    <property type="entry name" value="UDG-F1-like"/>
    <property type="match status" value="1"/>
</dbReference>
<keyword evidence="13" id="KW-0326">Glycosidase</keyword>
<feature type="active site" description="Proton acceptor" evidence="9 10">
    <location>
        <position position="90"/>
    </location>
</feature>
<comment type="similarity">
    <text evidence="3 9 11">Belongs to the uracil-DNA glycosylase (UDG) superfamily. UNG family.</text>
</comment>
<gene>
    <name evidence="9 13" type="primary">ung</name>
    <name evidence="13" type="ORF">DPBNPPHM_03792</name>
</gene>
<evidence type="ECO:0000256" key="6">
    <source>
        <dbReference type="ARBA" id="ARBA00022763"/>
    </source>
</evidence>
<dbReference type="GO" id="GO:0097510">
    <property type="term" value="P:base-excision repair, AP site formation via deaminated base removal"/>
    <property type="evidence" value="ECO:0007669"/>
    <property type="project" value="TreeGrafter"/>
</dbReference>
<dbReference type="Gene3D" id="3.40.470.10">
    <property type="entry name" value="Uracil-DNA glycosylase-like domain"/>
    <property type="match status" value="1"/>
</dbReference>
<dbReference type="SUPFAM" id="SSF52141">
    <property type="entry name" value="Uracil-DNA glycosylase-like"/>
    <property type="match status" value="1"/>
</dbReference>
<dbReference type="NCBIfam" id="NF003588">
    <property type="entry name" value="PRK05254.1-1"/>
    <property type="match status" value="1"/>
</dbReference>
<evidence type="ECO:0000256" key="8">
    <source>
        <dbReference type="ARBA" id="ARBA00023204"/>
    </source>
</evidence>
<dbReference type="SMART" id="SM00986">
    <property type="entry name" value="UDG"/>
    <property type="match status" value="1"/>
</dbReference>
<protein>
    <recommendedName>
        <fullName evidence="5 9">Uracil-DNA glycosylase</fullName>
        <shortName evidence="9">UDG</shortName>
        <ecNumber evidence="4 9">3.2.2.27</ecNumber>
    </recommendedName>
</protein>
<dbReference type="HAMAP" id="MF_00148">
    <property type="entry name" value="UDG"/>
    <property type="match status" value="1"/>
</dbReference>
<evidence type="ECO:0000256" key="9">
    <source>
        <dbReference type="HAMAP-Rule" id="MF_00148"/>
    </source>
</evidence>
<keyword evidence="6 9" id="KW-0227">DNA damage</keyword>
<dbReference type="GO" id="GO:0004844">
    <property type="term" value="F:uracil DNA N-glycosylase activity"/>
    <property type="evidence" value="ECO:0007669"/>
    <property type="project" value="UniProtKB-UniRule"/>
</dbReference>
<comment type="function">
    <text evidence="2 9 11">Excises uracil residues from the DNA which can arise as a result of misincorporation of dUMP residues by DNA polymerase or due to deamination of cytosine.</text>
</comment>
<dbReference type="PANTHER" id="PTHR11264">
    <property type="entry name" value="URACIL-DNA GLYCOSYLASE"/>
    <property type="match status" value="1"/>
</dbReference>
<evidence type="ECO:0000256" key="7">
    <source>
        <dbReference type="ARBA" id="ARBA00022801"/>
    </source>
</evidence>
<dbReference type="SMART" id="SM00987">
    <property type="entry name" value="UreE_C"/>
    <property type="match status" value="1"/>
</dbReference>
<dbReference type="InterPro" id="IPR036895">
    <property type="entry name" value="Uracil-DNA_glycosylase-like_sf"/>
</dbReference>
<comment type="catalytic activity">
    <reaction evidence="1 9 11">
        <text>Hydrolyzes single-stranded DNA or mismatched double-stranded DNA and polynucleotides, releasing free uracil.</text>
        <dbReference type="EC" id="3.2.2.27"/>
    </reaction>
</comment>
<name>A0A5S9PA52_9GAMM</name>
<dbReference type="PANTHER" id="PTHR11264:SF0">
    <property type="entry name" value="URACIL-DNA GLYCOSYLASE"/>
    <property type="match status" value="1"/>
</dbReference>
<dbReference type="NCBIfam" id="NF003591">
    <property type="entry name" value="PRK05254.1-4"/>
    <property type="match status" value="1"/>
</dbReference>
<dbReference type="NCBIfam" id="TIGR00628">
    <property type="entry name" value="ung"/>
    <property type="match status" value="1"/>
</dbReference>
<dbReference type="InterPro" id="IPR002043">
    <property type="entry name" value="UDG_fam1"/>
</dbReference>
<dbReference type="NCBIfam" id="NF003592">
    <property type="entry name" value="PRK05254.1-5"/>
    <property type="match status" value="1"/>
</dbReference>
<evidence type="ECO:0000256" key="1">
    <source>
        <dbReference type="ARBA" id="ARBA00001400"/>
    </source>
</evidence>
<evidence type="ECO:0000256" key="10">
    <source>
        <dbReference type="PROSITE-ProRule" id="PRU10072"/>
    </source>
</evidence>
<evidence type="ECO:0000256" key="2">
    <source>
        <dbReference type="ARBA" id="ARBA00002631"/>
    </source>
</evidence>
<comment type="subcellular location">
    <subcellularLocation>
        <location evidence="9">Cytoplasm</location>
    </subcellularLocation>
</comment>
<dbReference type="Pfam" id="PF03167">
    <property type="entry name" value="UDG"/>
    <property type="match status" value="1"/>
</dbReference>